<reference evidence="4" key="1">
    <citation type="submission" date="2020-05" db="EMBL/GenBank/DDBJ databases">
        <authorList>
            <person name="Chiriac C."/>
            <person name="Salcher M."/>
            <person name="Ghai R."/>
            <person name="Kavagutti S V."/>
        </authorList>
    </citation>
    <scope>NUCLEOTIDE SEQUENCE</scope>
</reference>
<dbReference type="EMBL" id="CAFAAK010000139">
    <property type="protein sequence ID" value="CAB4802867.1"/>
    <property type="molecule type" value="Genomic_DNA"/>
</dbReference>
<evidence type="ECO:0000313" key="4">
    <source>
        <dbReference type="EMBL" id="CAB4802867.1"/>
    </source>
</evidence>
<evidence type="ECO:0000256" key="3">
    <source>
        <dbReference type="ARBA" id="ARBA00023239"/>
    </source>
</evidence>
<dbReference type="AlphaFoldDB" id="A0A6J6YB86"/>
<dbReference type="InterPro" id="IPR001753">
    <property type="entry name" value="Enoyl-CoA_hydra/iso"/>
</dbReference>
<keyword evidence="3" id="KW-0456">Lyase</keyword>
<dbReference type="InterPro" id="IPR029045">
    <property type="entry name" value="ClpP/crotonase-like_dom_sf"/>
</dbReference>
<gene>
    <name evidence="4" type="ORF">UFOPK3024_00698</name>
</gene>
<comment type="similarity">
    <text evidence="1">Belongs to the enoyl-CoA hydratase/isomerase family.</text>
</comment>
<dbReference type="Gene3D" id="3.90.226.10">
    <property type="entry name" value="2-enoyl-CoA Hydratase, Chain A, domain 1"/>
    <property type="match status" value="1"/>
</dbReference>
<sequence>MIFTGRAVKADEALAMGLVNQVVADDAVVSTALALAAELATRPALAVQAAKRAIDAGLDTDIDGGIAIEEQAFAGLFGTEDRVIGMRTFVESGPGKARFLHR</sequence>
<dbReference type="Pfam" id="PF00378">
    <property type="entry name" value="ECH_1"/>
    <property type="match status" value="1"/>
</dbReference>
<evidence type="ECO:0000256" key="1">
    <source>
        <dbReference type="ARBA" id="ARBA00005254"/>
    </source>
</evidence>
<evidence type="ECO:0000256" key="2">
    <source>
        <dbReference type="ARBA" id="ARBA00023098"/>
    </source>
</evidence>
<dbReference type="PANTHER" id="PTHR11941:SF169">
    <property type="entry name" value="(7AS)-7A-METHYL-1,5-DIOXO-2,3,5,6,7,7A-HEXAHYDRO-1H-INDENE-CARBOXYL-COA HYDROLASE"/>
    <property type="match status" value="1"/>
</dbReference>
<dbReference type="InterPro" id="IPR014748">
    <property type="entry name" value="Enoyl-CoA_hydra_C"/>
</dbReference>
<dbReference type="Gene3D" id="1.10.12.10">
    <property type="entry name" value="Lyase 2-enoyl-coa Hydratase, Chain A, domain 2"/>
    <property type="match status" value="1"/>
</dbReference>
<accession>A0A6J6YB86</accession>
<keyword evidence="2" id="KW-0443">Lipid metabolism</keyword>
<proteinExistence type="inferred from homology"/>
<protein>
    <submittedName>
        <fullName evidence="4">Unannotated protein</fullName>
    </submittedName>
</protein>
<dbReference type="GO" id="GO:0006635">
    <property type="term" value="P:fatty acid beta-oxidation"/>
    <property type="evidence" value="ECO:0007669"/>
    <property type="project" value="TreeGrafter"/>
</dbReference>
<dbReference type="PANTHER" id="PTHR11941">
    <property type="entry name" value="ENOYL-COA HYDRATASE-RELATED"/>
    <property type="match status" value="1"/>
</dbReference>
<dbReference type="FunFam" id="1.10.12.10:FF:000001">
    <property type="entry name" value="Probable enoyl-CoA hydratase, mitochondrial"/>
    <property type="match status" value="1"/>
</dbReference>
<organism evidence="4">
    <name type="scientific">freshwater metagenome</name>
    <dbReference type="NCBI Taxonomy" id="449393"/>
    <lineage>
        <taxon>unclassified sequences</taxon>
        <taxon>metagenomes</taxon>
        <taxon>ecological metagenomes</taxon>
    </lineage>
</organism>
<dbReference type="GO" id="GO:0016836">
    <property type="term" value="F:hydro-lyase activity"/>
    <property type="evidence" value="ECO:0007669"/>
    <property type="project" value="UniProtKB-ARBA"/>
</dbReference>
<dbReference type="SUPFAM" id="SSF52096">
    <property type="entry name" value="ClpP/crotonase"/>
    <property type="match status" value="1"/>
</dbReference>
<name>A0A6J6YB86_9ZZZZ</name>